<evidence type="ECO:0000256" key="6">
    <source>
        <dbReference type="ARBA" id="ARBA00022525"/>
    </source>
</evidence>
<feature type="chain" id="PRO_5005830670" description="phospholipase A1" evidence="11">
    <location>
        <begin position="22"/>
        <end position="750"/>
    </location>
</feature>
<evidence type="ECO:0000256" key="9">
    <source>
        <dbReference type="PIRSR" id="PIRSR603782-1"/>
    </source>
</evidence>
<gene>
    <name evidence="13" type="ORF">WN51_06816</name>
</gene>
<dbReference type="GO" id="GO:0008970">
    <property type="term" value="F:phospholipase A1 activity"/>
    <property type="evidence" value="ECO:0007669"/>
    <property type="project" value="UniProtKB-EC"/>
</dbReference>
<reference evidence="13 14" key="1">
    <citation type="submission" date="2015-07" db="EMBL/GenBank/DDBJ databases">
        <title>The genome of Melipona quadrifasciata.</title>
        <authorList>
            <person name="Pan H."/>
            <person name="Kapheim K."/>
        </authorList>
    </citation>
    <scope>NUCLEOTIDE SEQUENCE [LARGE SCALE GENOMIC DNA]</scope>
    <source>
        <strain evidence="13">0111107301</strain>
        <tissue evidence="13">Whole body</tissue>
    </source>
</reference>
<evidence type="ECO:0000313" key="14">
    <source>
        <dbReference type="Proteomes" id="UP000053105"/>
    </source>
</evidence>
<keyword evidence="8 10" id="KW-1015">Disulfide bond</keyword>
<keyword evidence="9" id="KW-0186">Copper</keyword>
<dbReference type="InterPro" id="IPR029058">
    <property type="entry name" value="AB_hydrolase_fold"/>
</dbReference>
<dbReference type="InterPro" id="IPR000734">
    <property type="entry name" value="TAG_lipase"/>
</dbReference>
<dbReference type="AlphaFoldDB" id="A0A0M8ZSI5"/>
<dbReference type="SUPFAM" id="SSF53474">
    <property type="entry name" value="alpha/beta-Hydrolases"/>
    <property type="match status" value="1"/>
</dbReference>
<dbReference type="PANTHER" id="PTHR12151:SF5">
    <property type="entry name" value="AT19154P"/>
    <property type="match status" value="1"/>
</dbReference>
<dbReference type="CDD" id="cd00707">
    <property type="entry name" value="Pancreat_lipase_like"/>
    <property type="match status" value="1"/>
</dbReference>
<feature type="binding site" evidence="9">
    <location>
        <position position="603"/>
    </location>
    <ligand>
        <name>Cu cation</name>
        <dbReference type="ChEBI" id="CHEBI:23378"/>
    </ligand>
</feature>
<name>A0A0M8ZSI5_9HYME</name>
<sequence length="750" mass="84922">MEVLLVKHFILFMFVLCVVEVEHIVRLPGRNRLMLRQIRVGRENSKPKVCFESVGCFVDPPSRLTLKSQFDSAKSLKVVIHGYKGSGSDIGAILMVQGLLDLEDTNVLVLDWTRGAATTYTAAVANTELVGRQLGLVLLDAVNLGTRAEDIHIIGFSLGAHVAGCASEILKKKNILLGRITGLSPFFRNHLFREKSRKLDATDARLVDVIHTDGSQDFADGFGLMKPLGHVDFFPNGGREQPGCNDVKNSVVVSHLKDDTLTKEIACSHIKAWSYFLESVRKTNESCKFVAWPCLKGTTSYTNGMCFPMESTLWSQEMGYRANRGPLGIYYLPTRREEPFCGQPLRASVTISERTPKTSGMLFLQIVERDSTTNFKFRCKISAGRSKSTVLYDIAAAEYQLLSKDQLTIKGRIWYQPNQYEENDNATIILNSDVLLIDKVTLEDRKGNKWEYCIQNIVVNLKENSIILHQGKCTAITFRYLQNIEQSNPQARTINIFTSLHKSSEVQSLSDRQKTQKKESILKKSFITWKSVLVTGVGCTTLLMYMYYLQERKEKETERERRRQLGKAAIGGKFELVDCNGKTWKSEDFLGQWVLIYFGFTHCPDICPDELEKLTQIVDILETQNNTKVQPIFISVDPDRDTPEIVGKYVKEFSDKILGLTGTKEQVAKVCKAYRVYYSSGPKDQDSDYIVDHTIIIYLVDPDGMFVDYYGLTHSAEQVVYSVNINKYKYDNLNKDNWIPSVSLKSPLPT</sequence>
<dbReference type="GO" id="GO:0005576">
    <property type="term" value="C:extracellular region"/>
    <property type="evidence" value="ECO:0007669"/>
    <property type="project" value="UniProtKB-SubCell"/>
</dbReference>
<accession>A0A0M8ZSI5</accession>
<dbReference type="GO" id="GO:0006629">
    <property type="term" value="P:lipid metabolic process"/>
    <property type="evidence" value="ECO:0007669"/>
    <property type="project" value="InterPro"/>
</dbReference>
<dbReference type="STRING" id="166423.A0A0M8ZSI5"/>
<comment type="similarity">
    <text evidence="3">Belongs to the AB hydrolase superfamily. Lipase family.</text>
</comment>
<comment type="catalytic activity">
    <reaction evidence="1">
        <text>a 1,2-diacyl-sn-glycero-3-phosphocholine + H2O = a 2-acyl-sn-glycero-3-phosphocholine + a fatty acid + H(+)</text>
        <dbReference type="Rhea" id="RHEA:18689"/>
        <dbReference type="ChEBI" id="CHEBI:15377"/>
        <dbReference type="ChEBI" id="CHEBI:15378"/>
        <dbReference type="ChEBI" id="CHEBI:28868"/>
        <dbReference type="ChEBI" id="CHEBI:57643"/>
        <dbReference type="ChEBI" id="CHEBI:57875"/>
        <dbReference type="EC" id="3.1.1.32"/>
    </reaction>
</comment>
<dbReference type="Pfam" id="PF00151">
    <property type="entry name" value="Lipase"/>
    <property type="match status" value="1"/>
</dbReference>
<feature type="disulfide bond" description="Redox-active" evidence="10">
    <location>
        <begin position="603"/>
        <end position="607"/>
    </location>
</feature>
<evidence type="ECO:0000256" key="2">
    <source>
        <dbReference type="ARBA" id="ARBA00004613"/>
    </source>
</evidence>
<evidence type="ECO:0000256" key="11">
    <source>
        <dbReference type="SAM" id="SignalP"/>
    </source>
</evidence>
<dbReference type="InterPro" id="IPR003782">
    <property type="entry name" value="SCO1/SenC"/>
</dbReference>
<dbReference type="InterPro" id="IPR033906">
    <property type="entry name" value="Lipase_N"/>
</dbReference>
<organism evidence="13 14">
    <name type="scientific">Melipona quadrifasciata</name>
    <dbReference type="NCBI Taxonomy" id="166423"/>
    <lineage>
        <taxon>Eukaryota</taxon>
        <taxon>Metazoa</taxon>
        <taxon>Ecdysozoa</taxon>
        <taxon>Arthropoda</taxon>
        <taxon>Hexapoda</taxon>
        <taxon>Insecta</taxon>
        <taxon>Pterygota</taxon>
        <taxon>Neoptera</taxon>
        <taxon>Endopterygota</taxon>
        <taxon>Hymenoptera</taxon>
        <taxon>Apocrita</taxon>
        <taxon>Aculeata</taxon>
        <taxon>Apoidea</taxon>
        <taxon>Anthophila</taxon>
        <taxon>Apidae</taxon>
        <taxon>Melipona</taxon>
    </lineage>
</organism>
<proteinExistence type="inferred from homology"/>
<dbReference type="CDD" id="cd02968">
    <property type="entry name" value="SCO"/>
    <property type="match status" value="1"/>
</dbReference>
<keyword evidence="7" id="KW-0378">Hydrolase</keyword>
<dbReference type="Proteomes" id="UP000053105">
    <property type="component" value="Unassembled WGS sequence"/>
</dbReference>
<evidence type="ECO:0000256" key="5">
    <source>
        <dbReference type="ARBA" id="ARBA00013179"/>
    </source>
</evidence>
<dbReference type="Gene3D" id="3.40.50.1820">
    <property type="entry name" value="alpha/beta hydrolase"/>
    <property type="match status" value="1"/>
</dbReference>
<evidence type="ECO:0000256" key="8">
    <source>
        <dbReference type="ARBA" id="ARBA00023157"/>
    </source>
</evidence>
<feature type="domain" description="Lipase" evidence="12">
    <location>
        <begin position="67"/>
        <end position="340"/>
    </location>
</feature>
<feature type="signal peptide" evidence="11">
    <location>
        <begin position="1"/>
        <end position="21"/>
    </location>
</feature>
<dbReference type="InterPro" id="IPR036249">
    <property type="entry name" value="Thioredoxin-like_sf"/>
</dbReference>
<evidence type="ECO:0000259" key="12">
    <source>
        <dbReference type="Pfam" id="PF00151"/>
    </source>
</evidence>
<evidence type="ECO:0000256" key="1">
    <source>
        <dbReference type="ARBA" id="ARBA00000111"/>
    </source>
</evidence>
<evidence type="ECO:0000256" key="3">
    <source>
        <dbReference type="ARBA" id="ARBA00010701"/>
    </source>
</evidence>
<keyword evidence="9" id="KW-0479">Metal-binding</keyword>
<dbReference type="GO" id="GO:0005739">
    <property type="term" value="C:mitochondrion"/>
    <property type="evidence" value="ECO:0007669"/>
    <property type="project" value="GOC"/>
</dbReference>
<keyword evidence="6" id="KW-0964">Secreted</keyword>
<dbReference type="PRINTS" id="PR00821">
    <property type="entry name" value="TAGLIPASE"/>
</dbReference>
<dbReference type="GO" id="GO:0033617">
    <property type="term" value="P:mitochondrial respiratory chain complex IV assembly"/>
    <property type="evidence" value="ECO:0007669"/>
    <property type="project" value="TreeGrafter"/>
</dbReference>
<dbReference type="EC" id="3.1.1.32" evidence="5"/>
<dbReference type="SUPFAM" id="SSF52833">
    <property type="entry name" value="Thioredoxin-like"/>
    <property type="match status" value="1"/>
</dbReference>
<keyword evidence="11" id="KW-0732">Signal</keyword>
<dbReference type="Pfam" id="PF02630">
    <property type="entry name" value="SCO1-SenC"/>
    <property type="match status" value="1"/>
</dbReference>
<feature type="binding site" evidence="9">
    <location>
        <position position="607"/>
    </location>
    <ligand>
        <name>Cu cation</name>
        <dbReference type="ChEBI" id="CHEBI:23378"/>
    </ligand>
</feature>
<protein>
    <recommendedName>
        <fullName evidence="5">phospholipase A1</fullName>
        <ecNumber evidence="5">3.1.1.32</ecNumber>
    </recommendedName>
</protein>
<dbReference type="FunFam" id="3.40.30.10:FF:000013">
    <property type="entry name" value="Blast:Protein SCO1 homolog, mitochondrial"/>
    <property type="match status" value="1"/>
</dbReference>
<dbReference type="InterPro" id="IPR013818">
    <property type="entry name" value="Lipase"/>
</dbReference>
<evidence type="ECO:0000256" key="7">
    <source>
        <dbReference type="ARBA" id="ARBA00022801"/>
    </source>
</evidence>
<evidence type="ECO:0000313" key="13">
    <source>
        <dbReference type="EMBL" id="KOX69086.1"/>
    </source>
</evidence>
<dbReference type="GO" id="GO:0046872">
    <property type="term" value="F:metal ion binding"/>
    <property type="evidence" value="ECO:0007669"/>
    <property type="project" value="UniProtKB-KW"/>
</dbReference>
<evidence type="ECO:0000256" key="4">
    <source>
        <dbReference type="ARBA" id="ARBA00010996"/>
    </source>
</evidence>
<dbReference type="EMBL" id="KQ435903">
    <property type="protein sequence ID" value="KOX69086.1"/>
    <property type="molecule type" value="Genomic_DNA"/>
</dbReference>
<feature type="binding site" evidence="9">
    <location>
        <position position="693"/>
    </location>
    <ligand>
        <name>Cu cation</name>
        <dbReference type="ChEBI" id="CHEBI:23378"/>
    </ligand>
</feature>
<dbReference type="Gene3D" id="3.40.30.10">
    <property type="entry name" value="Glutaredoxin"/>
    <property type="match status" value="1"/>
</dbReference>
<comment type="similarity">
    <text evidence="4">Belongs to the SCO1/2 family.</text>
</comment>
<dbReference type="OrthoDB" id="270009at2759"/>
<keyword evidence="14" id="KW-1185">Reference proteome</keyword>
<comment type="subcellular location">
    <subcellularLocation>
        <location evidence="2">Secreted</location>
    </subcellularLocation>
</comment>
<dbReference type="PANTHER" id="PTHR12151">
    <property type="entry name" value="ELECTRON TRANSPORT PROTIN SCO1/SENC FAMILY MEMBER"/>
    <property type="match status" value="1"/>
</dbReference>
<evidence type="ECO:0000256" key="10">
    <source>
        <dbReference type="PIRSR" id="PIRSR603782-2"/>
    </source>
</evidence>